<feature type="region of interest" description="Disordered" evidence="1">
    <location>
        <begin position="333"/>
        <end position="417"/>
    </location>
</feature>
<evidence type="ECO:0000313" key="2">
    <source>
        <dbReference type="EMBL" id="PNR54833.1"/>
    </source>
</evidence>
<reference evidence="2 4" key="1">
    <citation type="journal article" date="2008" name="Science">
        <title>The Physcomitrella genome reveals evolutionary insights into the conquest of land by plants.</title>
        <authorList>
            <person name="Rensing S."/>
            <person name="Lang D."/>
            <person name="Zimmer A."/>
            <person name="Terry A."/>
            <person name="Salamov A."/>
            <person name="Shapiro H."/>
            <person name="Nishiyama T."/>
            <person name="Perroud P.-F."/>
            <person name="Lindquist E."/>
            <person name="Kamisugi Y."/>
            <person name="Tanahashi T."/>
            <person name="Sakakibara K."/>
            <person name="Fujita T."/>
            <person name="Oishi K."/>
            <person name="Shin-I T."/>
            <person name="Kuroki Y."/>
            <person name="Toyoda A."/>
            <person name="Suzuki Y."/>
            <person name="Hashimoto A."/>
            <person name="Yamaguchi K."/>
            <person name="Sugano A."/>
            <person name="Kohara Y."/>
            <person name="Fujiyama A."/>
            <person name="Anterola A."/>
            <person name="Aoki S."/>
            <person name="Ashton N."/>
            <person name="Barbazuk W.B."/>
            <person name="Barker E."/>
            <person name="Bennetzen J."/>
            <person name="Bezanilla M."/>
            <person name="Blankenship R."/>
            <person name="Cho S.H."/>
            <person name="Dutcher S."/>
            <person name="Estelle M."/>
            <person name="Fawcett J.A."/>
            <person name="Gundlach H."/>
            <person name="Hanada K."/>
            <person name="Heyl A."/>
            <person name="Hicks K.A."/>
            <person name="Hugh J."/>
            <person name="Lohr M."/>
            <person name="Mayer K."/>
            <person name="Melkozernov A."/>
            <person name="Murata T."/>
            <person name="Nelson D."/>
            <person name="Pils B."/>
            <person name="Prigge M."/>
            <person name="Reiss B."/>
            <person name="Renner T."/>
            <person name="Rombauts S."/>
            <person name="Rushton P."/>
            <person name="Sanderfoot A."/>
            <person name="Schween G."/>
            <person name="Shiu S.-H."/>
            <person name="Stueber K."/>
            <person name="Theodoulou F.L."/>
            <person name="Tu H."/>
            <person name="Van de Peer Y."/>
            <person name="Verrier P.J."/>
            <person name="Waters E."/>
            <person name="Wood A."/>
            <person name="Yang L."/>
            <person name="Cove D."/>
            <person name="Cuming A."/>
            <person name="Hasebe M."/>
            <person name="Lucas S."/>
            <person name="Mishler D.B."/>
            <person name="Reski R."/>
            <person name="Grigoriev I."/>
            <person name="Quatrano R.S."/>
            <person name="Boore J.L."/>
        </authorList>
    </citation>
    <scope>NUCLEOTIDE SEQUENCE [LARGE SCALE GENOMIC DNA]</scope>
    <source>
        <strain evidence="3 4">cv. Gransden 2004</strain>
    </source>
</reference>
<dbReference type="EnsemblPlants" id="Pp3c4_3630V3.1">
    <property type="protein sequence ID" value="Pp3c4_3630V3.1"/>
    <property type="gene ID" value="Pp3c4_3630"/>
</dbReference>
<dbReference type="GO" id="GO:0009073">
    <property type="term" value="P:aromatic amino acid family biosynthetic process"/>
    <property type="evidence" value="ECO:0007669"/>
    <property type="project" value="InterPro"/>
</dbReference>
<dbReference type="AlphaFoldDB" id="A0A2K1KM27"/>
<dbReference type="Proteomes" id="UP000006727">
    <property type="component" value="Chromosome 4"/>
</dbReference>
<feature type="compositionally biased region" description="Basic residues" evidence="1">
    <location>
        <begin position="336"/>
        <end position="347"/>
    </location>
</feature>
<dbReference type="STRING" id="3218.A0A2K1KM27"/>
<dbReference type="GO" id="GO:0003856">
    <property type="term" value="F:3-dehydroquinate synthase activity"/>
    <property type="evidence" value="ECO:0007669"/>
    <property type="project" value="InterPro"/>
</dbReference>
<keyword evidence="4" id="KW-1185">Reference proteome</keyword>
<evidence type="ECO:0000313" key="4">
    <source>
        <dbReference type="Proteomes" id="UP000006727"/>
    </source>
</evidence>
<dbReference type="PANTHER" id="PTHR33563">
    <property type="match status" value="1"/>
</dbReference>
<evidence type="ECO:0000313" key="3">
    <source>
        <dbReference type="EnsemblPlants" id="Pp3c4_3630V3.1"/>
    </source>
</evidence>
<reference evidence="2 4" key="2">
    <citation type="journal article" date="2018" name="Plant J.">
        <title>The Physcomitrella patens chromosome-scale assembly reveals moss genome structure and evolution.</title>
        <authorList>
            <person name="Lang D."/>
            <person name="Ullrich K.K."/>
            <person name="Murat F."/>
            <person name="Fuchs J."/>
            <person name="Jenkins J."/>
            <person name="Haas F.B."/>
            <person name="Piednoel M."/>
            <person name="Gundlach H."/>
            <person name="Van Bel M."/>
            <person name="Meyberg R."/>
            <person name="Vives C."/>
            <person name="Morata J."/>
            <person name="Symeonidi A."/>
            <person name="Hiss M."/>
            <person name="Muchero W."/>
            <person name="Kamisugi Y."/>
            <person name="Saleh O."/>
            <person name="Blanc G."/>
            <person name="Decker E.L."/>
            <person name="van Gessel N."/>
            <person name="Grimwood J."/>
            <person name="Hayes R.D."/>
            <person name="Graham S.W."/>
            <person name="Gunter L.E."/>
            <person name="McDaniel S.F."/>
            <person name="Hoernstein S.N.W."/>
            <person name="Larsson A."/>
            <person name="Li F.W."/>
            <person name="Perroud P.F."/>
            <person name="Phillips J."/>
            <person name="Ranjan P."/>
            <person name="Rokshar D.S."/>
            <person name="Rothfels C.J."/>
            <person name="Schneider L."/>
            <person name="Shu S."/>
            <person name="Stevenson D.W."/>
            <person name="Thummler F."/>
            <person name="Tillich M."/>
            <person name="Villarreal Aguilar J.C."/>
            <person name="Widiez T."/>
            <person name="Wong G.K."/>
            <person name="Wymore A."/>
            <person name="Zhang Y."/>
            <person name="Zimmer A.D."/>
            <person name="Quatrano R.S."/>
            <person name="Mayer K.F.X."/>
            <person name="Goodstein D."/>
            <person name="Casacuberta J.M."/>
            <person name="Vandepoele K."/>
            <person name="Reski R."/>
            <person name="Cuming A.C."/>
            <person name="Tuskan G.A."/>
            <person name="Maumus F."/>
            <person name="Salse J."/>
            <person name="Schmutz J."/>
            <person name="Rensing S.A."/>
        </authorList>
    </citation>
    <scope>NUCLEOTIDE SEQUENCE [LARGE SCALE GENOMIC DNA]</scope>
    <source>
        <strain evidence="3 4">cv. Gransden 2004</strain>
    </source>
</reference>
<dbReference type="InParanoid" id="A0A2K1KM27"/>
<sequence>MPGAVIPPMQPAFSVVHFESRTFSIEKGYLLPDASQYEISTATAQPSNHTNDAVILYSLQSFKLLTKQVREKPHGEDGLVICNFSEHSTTLAMERPSLIVVADKQPLPSVNKDSPKISRIRRNSVANNSEIKTSQCLQKGEMKKEDAQSVGHVAKVASKVAVIYNGEKKFTTGPVDIALNRYATSEGDAILVVAFLEHILSPMGLRMVADLQLFSGVNEAVLKQTIIIMKKDLETKLDNCLQVCRTKKDVKVLPGCNPKALVAKEIIDFQATSVIFDKNAMKSRRYYEDNLSCHILRLHSDGRRDQTVSSFDSDSSAMNSELAATPSISSKLKLFGSKRSRGTRRRREGYIPKGSKATSNRGSPRAIPKTVKDIAWFSSSKPNPGTCPKLKASTEVDEVGPQMKRSGGSLTAASVVS</sequence>
<dbReference type="GO" id="GO:0016491">
    <property type="term" value="F:oxidoreductase activity"/>
    <property type="evidence" value="ECO:0007669"/>
    <property type="project" value="InterPro"/>
</dbReference>
<reference evidence="3" key="3">
    <citation type="submission" date="2020-12" db="UniProtKB">
        <authorList>
            <consortium name="EnsemblPlants"/>
        </authorList>
    </citation>
    <scope>IDENTIFICATION</scope>
</reference>
<dbReference type="InterPro" id="IPR002812">
    <property type="entry name" value="DHQS"/>
</dbReference>
<feature type="compositionally biased region" description="Polar residues" evidence="1">
    <location>
        <begin position="408"/>
        <end position="417"/>
    </location>
</feature>
<dbReference type="PANTHER" id="PTHR33563:SF6">
    <property type="entry name" value="USPA DOMAIN-CONTAINING PROTEIN"/>
    <property type="match status" value="1"/>
</dbReference>
<dbReference type="EMBL" id="ABEU02000004">
    <property type="protein sequence ID" value="PNR54833.1"/>
    <property type="molecule type" value="Genomic_DNA"/>
</dbReference>
<accession>A0A2K1KM27</accession>
<name>A0A2K1KM27_PHYPA</name>
<evidence type="ECO:0000256" key="1">
    <source>
        <dbReference type="SAM" id="MobiDB-lite"/>
    </source>
</evidence>
<dbReference type="PaxDb" id="3218-PP1S273_70V6.1"/>
<proteinExistence type="predicted"/>
<dbReference type="Gramene" id="Pp3c4_3630V3.1">
    <property type="protein sequence ID" value="Pp3c4_3630V3.1"/>
    <property type="gene ID" value="Pp3c4_3630"/>
</dbReference>
<protein>
    <submittedName>
        <fullName evidence="2 3">Uncharacterized protein</fullName>
    </submittedName>
</protein>
<organism evidence="2">
    <name type="scientific">Physcomitrium patens</name>
    <name type="common">Spreading-leaved earth moss</name>
    <name type="synonym">Physcomitrella patens</name>
    <dbReference type="NCBI Taxonomy" id="3218"/>
    <lineage>
        <taxon>Eukaryota</taxon>
        <taxon>Viridiplantae</taxon>
        <taxon>Streptophyta</taxon>
        <taxon>Embryophyta</taxon>
        <taxon>Bryophyta</taxon>
        <taxon>Bryophytina</taxon>
        <taxon>Bryopsida</taxon>
        <taxon>Funariidae</taxon>
        <taxon>Funariales</taxon>
        <taxon>Funariaceae</taxon>
        <taxon>Physcomitrium</taxon>
    </lineage>
</organism>
<gene>
    <name evidence="2" type="ORF">PHYPA_005726</name>
</gene>
<feature type="region of interest" description="Disordered" evidence="1">
    <location>
        <begin position="305"/>
        <end position="324"/>
    </location>
</feature>